<organism evidence="1 2">
    <name type="scientific">Gossypium aridum</name>
    <name type="common">American cotton</name>
    <name type="synonym">Erioxylum aridum</name>
    <dbReference type="NCBI Taxonomy" id="34290"/>
    <lineage>
        <taxon>Eukaryota</taxon>
        <taxon>Viridiplantae</taxon>
        <taxon>Streptophyta</taxon>
        <taxon>Embryophyta</taxon>
        <taxon>Tracheophyta</taxon>
        <taxon>Spermatophyta</taxon>
        <taxon>Magnoliopsida</taxon>
        <taxon>eudicotyledons</taxon>
        <taxon>Gunneridae</taxon>
        <taxon>Pentapetalae</taxon>
        <taxon>rosids</taxon>
        <taxon>malvids</taxon>
        <taxon>Malvales</taxon>
        <taxon>Malvaceae</taxon>
        <taxon>Malvoideae</taxon>
        <taxon>Gossypium</taxon>
    </lineage>
</organism>
<name>A0A7J8XYW9_GOSAI</name>
<reference evidence="1 2" key="1">
    <citation type="journal article" date="2019" name="Genome Biol. Evol.">
        <title>Insights into the evolution of the New World diploid cottons (Gossypium, subgenus Houzingenia) based on genome sequencing.</title>
        <authorList>
            <person name="Grover C.E."/>
            <person name="Arick M.A. 2nd"/>
            <person name="Thrash A."/>
            <person name="Conover J.L."/>
            <person name="Sanders W.S."/>
            <person name="Peterson D.G."/>
            <person name="Frelichowski J.E."/>
            <person name="Scheffler J.A."/>
            <person name="Scheffler B.E."/>
            <person name="Wendel J.F."/>
        </authorList>
    </citation>
    <scope>NUCLEOTIDE SEQUENCE [LARGE SCALE GENOMIC DNA]</scope>
    <source>
        <strain evidence="1">185</strain>
        <tissue evidence="1">Leaf</tissue>
    </source>
</reference>
<dbReference type="Proteomes" id="UP000593577">
    <property type="component" value="Unassembled WGS sequence"/>
</dbReference>
<evidence type="ECO:0008006" key="3">
    <source>
        <dbReference type="Google" id="ProtNLM"/>
    </source>
</evidence>
<proteinExistence type="predicted"/>
<evidence type="ECO:0000313" key="1">
    <source>
        <dbReference type="EMBL" id="MBA0692508.1"/>
    </source>
</evidence>
<evidence type="ECO:0000313" key="2">
    <source>
        <dbReference type="Proteomes" id="UP000593577"/>
    </source>
</evidence>
<dbReference type="AlphaFoldDB" id="A0A7J8XYW9"/>
<dbReference type="EMBL" id="JABFAA010000009">
    <property type="protein sequence ID" value="MBA0692508.1"/>
    <property type="molecule type" value="Genomic_DNA"/>
</dbReference>
<gene>
    <name evidence="1" type="ORF">Goari_010062</name>
</gene>
<keyword evidence="2" id="KW-1185">Reference proteome</keyword>
<accession>A0A7J8XYW9</accession>
<protein>
    <recommendedName>
        <fullName evidence="3">FBD domain-containing protein</fullName>
    </recommendedName>
</protein>
<comment type="caution">
    <text evidence="1">The sequence shown here is derived from an EMBL/GenBank/DDBJ whole genome shotgun (WGS) entry which is preliminary data.</text>
</comment>
<sequence length="72" mass="8199">MERESINALLCFLKLCPNLKRLFVTIDPKSYNMPNTGKFSDLVIVPDKLDDLKAVKLEGFADEERRISLLGD</sequence>